<evidence type="ECO:0000256" key="6">
    <source>
        <dbReference type="PIRSR" id="PIRSR004789-51"/>
    </source>
</evidence>
<feature type="binding site" evidence="6">
    <location>
        <position position="38"/>
    </location>
    <ligand>
        <name>Fe cation</name>
        <dbReference type="ChEBI" id="CHEBI:24875"/>
        <label>1</label>
    </ligand>
</feature>
<feature type="active site" description="Proton donor" evidence="5">
    <location>
        <position position="66"/>
    </location>
</feature>
<evidence type="ECO:0000256" key="1">
    <source>
        <dbReference type="ARBA" id="ARBA00022723"/>
    </source>
</evidence>
<evidence type="ECO:0000256" key="2">
    <source>
        <dbReference type="ARBA" id="ARBA00022801"/>
    </source>
</evidence>
<name>A0A510JF30_9FUSO</name>
<dbReference type="KEGG" id="lgo:JCM16774_1577"/>
<dbReference type="AlphaFoldDB" id="A0A510JF30"/>
<dbReference type="PANTHER" id="PTHR36303">
    <property type="entry name" value="2',3'-CYCLIC-NUCLEOTIDE 2'-PHOSPHODIESTERASE"/>
    <property type="match status" value="1"/>
</dbReference>
<dbReference type="STRING" id="714315.GCA_000516535_01584"/>
<comment type="similarity">
    <text evidence="4">Belongs to the YmdB-like family.</text>
</comment>
<dbReference type="GO" id="GO:0046872">
    <property type="term" value="F:metal ion binding"/>
    <property type="evidence" value="ECO:0007669"/>
    <property type="project" value="UniProtKB-KW"/>
</dbReference>
<dbReference type="OrthoDB" id="9801109at2"/>
<reference evidence="7 8" key="1">
    <citation type="submission" date="2019-07" db="EMBL/GenBank/DDBJ databases">
        <title>Complete Genome Sequence of Leptotrichia goodfellowii Strain JCM 16774.</title>
        <authorList>
            <person name="Watanabe S."/>
            <person name="Cui L."/>
        </authorList>
    </citation>
    <scope>NUCLEOTIDE SEQUENCE [LARGE SCALE GENOMIC DNA]</scope>
    <source>
        <strain evidence="7 8">JCM16774</strain>
    </source>
</reference>
<keyword evidence="3" id="KW-0408">Iron</keyword>
<dbReference type="InterPro" id="IPR029052">
    <property type="entry name" value="Metallo-depent_PP-like"/>
</dbReference>
<evidence type="ECO:0000256" key="3">
    <source>
        <dbReference type="ARBA" id="ARBA00023004"/>
    </source>
</evidence>
<dbReference type="Gene3D" id="3.60.21.10">
    <property type="match status" value="1"/>
</dbReference>
<dbReference type="GO" id="GO:0004113">
    <property type="term" value="F:2',3'-cyclic-nucleotide 3'-phosphodiesterase activity"/>
    <property type="evidence" value="ECO:0007669"/>
    <property type="project" value="TreeGrafter"/>
</dbReference>
<dbReference type="RefSeq" id="WP_026737877.1">
    <property type="nucleotide sequence ID" value="NZ_AP019822.1"/>
</dbReference>
<dbReference type="NCBIfam" id="TIGR00282">
    <property type="entry name" value="TIGR00282 family metallophosphoesterase"/>
    <property type="match status" value="1"/>
</dbReference>
<feature type="binding site" evidence="6">
    <location>
        <position position="65"/>
    </location>
    <ligand>
        <name>Fe cation</name>
        <dbReference type="ChEBI" id="CHEBI:24875"/>
        <label>2</label>
    </ligand>
</feature>
<dbReference type="EMBL" id="AP019822">
    <property type="protein sequence ID" value="BBM36633.1"/>
    <property type="molecule type" value="Genomic_DNA"/>
</dbReference>
<evidence type="ECO:0000256" key="5">
    <source>
        <dbReference type="PIRSR" id="PIRSR004789-50"/>
    </source>
</evidence>
<dbReference type="SUPFAM" id="SSF56300">
    <property type="entry name" value="Metallo-dependent phosphatases"/>
    <property type="match status" value="1"/>
</dbReference>
<dbReference type="InterPro" id="IPR005235">
    <property type="entry name" value="YmdB-like"/>
</dbReference>
<dbReference type="PANTHER" id="PTHR36303:SF1">
    <property type="entry name" value="2',3'-CYCLIC-NUCLEOTIDE 2'-PHOSPHODIESTERASE"/>
    <property type="match status" value="1"/>
</dbReference>
<feature type="binding site" evidence="6">
    <location>
        <position position="173"/>
    </location>
    <ligand>
        <name>Fe cation</name>
        <dbReference type="ChEBI" id="CHEBI:24875"/>
        <label>2</label>
    </ligand>
</feature>
<accession>A0A510JF30</accession>
<evidence type="ECO:0000313" key="7">
    <source>
        <dbReference type="EMBL" id="BBM36633.1"/>
    </source>
</evidence>
<proteinExistence type="inferred from homology"/>
<feature type="binding site" evidence="6">
    <location>
        <position position="8"/>
    </location>
    <ligand>
        <name>Fe cation</name>
        <dbReference type="ChEBI" id="CHEBI:24875"/>
        <label>1</label>
    </ligand>
</feature>
<feature type="binding site" evidence="6">
    <location>
        <position position="175"/>
    </location>
    <ligand>
        <name>Fe cation</name>
        <dbReference type="ChEBI" id="CHEBI:24875"/>
        <label>1</label>
    </ligand>
</feature>
<organism evidence="7 8">
    <name type="scientific">Pseudoleptotrichia goodfellowii</name>
    <dbReference type="NCBI Taxonomy" id="157692"/>
    <lineage>
        <taxon>Bacteria</taxon>
        <taxon>Fusobacteriati</taxon>
        <taxon>Fusobacteriota</taxon>
        <taxon>Fusobacteriia</taxon>
        <taxon>Fusobacteriales</taxon>
        <taxon>Leptotrichiaceae</taxon>
        <taxon>Pseudoleptotrichia</taxon>
    </lineage>
</organism>
<keyword evidence="1 6" id="KW-0479">Metal-binding</keyword>
<feature type="binding site" evidence="6">
    <location>
        <position position="37"/>
    </location>
    <ligand>
        <name>Fe cation</name>
        <dbReference type="ChEBI" id="CHEBI:24875"/>
        <label>1</label>
    </ligand>
</feature>
<keyword evidence="2" id="KW-0378">Hydrolase</keyword>
<dbReference type="Proteomes" id="UP000321606">
    <property type="component" value="Chromosome"/>
</dbReference>
<dbReference type="PIRSF" id="PIRSF004789">
    <property type="entry name" value="DR1281"/>
    <property type="match status" value="1"/>
</dbReference>
<dbReference type="Pfam" id="PF13277">
    <property type="entry name" value="YmdB"/>
    <property type="match status" value="1"/>
</dbReference>
<gene>
    <name evidence="7" type="ORF">JCM16774_1577</name>
</gene>
<evidence type="ECO:0000256" key="4">
    <source>
        <dbReference type="ARBA" id="ARBA00061401"/>
    </source>
</evidence>
<feature type="binding site" evidence="6">
    <location>
        <position position="37"/>
    </location>
    <ligand>
        <name>Fe cation</name>
        <dbReference type="ChEBI" id="CHEBI:24875"/>
        <label>2</label>
    </ligand>
</feature>
<dbReference type="FunFam" id="3.60.21.10:FF:000016">
    <property type="entry name" value="Putative metallophosphoesterase"/>
    <property type="match status" value="1"/>
</dbReference>
<feature type="binding site" evidence="6">
    <location>
        <position position="148"/>
    </location>
    <ligand>
        <name>Fe cation</name>
        <dbReference type="ChEBI" id="CHEBI:24875"/>
        <label>2</label>
    </ligand>
</feature>
<evidence type="ECO:0000313" key="8">
    <source>
        <dbReference type="Proteomes" id="UP000321606"/>
    </source>
</evidence>
<sequence>MKFLIIGDIVGEPGRNILFKYLKKRKQNYDFIIVNGENSAGGFGITGKIADQIFAHGADVITLGNHSWDRKEIYSYINEEKRMIRPINFVKEAPGRGYTIIEKKGKKVAVINAQAKVFMPPIACPFLAIDEIIPEISKTADIIILDFHGEATSEKLAMGWNLNGKASLVYGTHTHVQTADERVLPGGTAYITDVGMTGGHDGVLGMNKRESLQKFKDGMPSKYSVCEDNIKINGIEVDINENNGKALSIRRINMHYDEV</sequence>
<dbReference type="CDD" id="cd07382">
    <property type="entry name" value="MPP_DR1281"/>
    <property type="match status" value="1"/>
</dbReference>
<protein>
    <submittedName>
        <fullName evidence="7">Metallophosphoesterase</fullName>
    </submittedName>
</protein>